<organism evidence="2 3">
    <name type="scientific">Ceratodon purpureus</name>
    <name type="common">Fire moss</name>
    <name type="synonym">Dicranum purpureum</name>
    <dbReference type="NCBI Taxonomy" id="3225"/>
    <lineage>
        <taxon>Eukaryota</taxon>
        <taxon>Viridiplantae</taxon>
        <taxon>Streptophyta</taxon>
        <taxon>Embryophyta</taxon>
        <taxon>Bryophyta</taxon>
        <taxon>Bryophytina</taxon>
        <taxon>Bryopsida</taxon>
        <taxon>Dicranidae</taxon>
        <taxon>Pseudoditrichales</taxon>
        <taxon>Ditrichaceae</taxon>
        <taxon>Ceratodon</taxon>
    </lineage>
</organism>
<sequence>MRTLAALMLQSEKTALSQSSARETEKTDGSHEERVGRGEEGLLVTYLALWRPDVGGGADDRNSEVGEIGNLIQAKRSVGRAYRRLRAAWRRPTRSRTGSPLWPWPKISSKPNEVLIDFQAHVSKV</sequence>
<protein>
    <submittedName>
        <fullName evidence="2">Uncharacterized protein</fullName>
    </submittedName>
</protein>
<evidence type="ECO:0000256" key="1">
    <source>
        <dbReference type="SAM" id="MobiDB-lite"/>
    </source>
</evidence>
<feature type="compositionally biased region" description="Polar residues" evidence="1">
    <location>
        <begin position="11"/>
        <end position="21"/>
    </location>
</feature>
<comment type="caution">
    <text evidence="2">The sequence shown here is derived from an EMBL/GenBank/DDBJ whole genome shotgun (WGS) entry which is preliminary data.</text>
</comment>
<name>A0A8T0GFJ7_CERPU</name>
<gene>
    <name evidence="2" type="ORF">KC19_11G157100</name>
</gene>
<dbReference type="Proteomes" id="UP000822688">
    <property type="component" value="Chromosome 11"/>
</dbReference>
<keyword evidence="3" id="KW-1185">Reference proteome</keyword>
<proteinExistence type="predicted"/>
<evidence type="ECO:0000313" key="3">
    <source>
        <dbReference type="Proteomes" id="UP000822688"/>
    </source>
</evidence>
<feature type="compositionally biased region" description="Basic and acidic residues" evidence="1">
    <location>
        <begin position="22"/>
        <end position="36"/>
    </location>
</feature>
<dbReference type="EMBL" id="CM026432">
    <property type="protein sequence ID" value="KAG0557783.1"/>
    <property type="molecule type" value="Genomic_DNA"/>
</dbReference>
<evidence type="ECO:0000313" key="2">
    <source>
        <dbReference type="EMBL" id="KAG0557783.1"/>
    </source>
</evidence>
<dbReference type="AlphaFoldDB" id="A0A8T0GFJ7"/>
<accession>A0A8T0GFJ7</accession>
<reference evidence="2 3" key="1">
    <citation type="submission" date="2020-06" db="EMBL/GenBank/DDBJ databases">
        <title>WGS assembly of Ceratodon purpureus strain R40.</title>
        <authorList>
            <person name="Carey S.B."/>
            <person name="Jenkins J."/>
            <person name="Shu S."/>
            <person name="Lovell J.T."/>
            <person name="Sreedasyam A."/>
            <person name="Maumus F."/>
            <person name="Tiley G.P."/>
            <person name="Fernandez-Pozo N."/>
            <person name="Barry K."/>
            <person name="Chen C."/>
            <person name="Wang M."/>
            <person name="Lipzen A."/>
            <person name="Daum C."/>
            <person name="Saski C.A."/>
            <person name="Payton A.C."/>
            <person name="Mcbreen J.C."/>
            <person name="Conrad R.E."/>
            <person name="Kollar L.M."/>
            <person name="Olsson S."/>
            <person name="Huttunen S."/>
            <person name="Landis J.B."/>
            <person name="Wickett N.J."/>
            <person name="Johnson M.G."/>
            <person name="Rensing S.A."/>
            <person name="Grimwood J."/>
            <person name="Schmutz J."/>
            <person name="Mcdaniel S.F."/>
        </authorList>
    </citation>
    <scope>NUCLEOTIDE SEQUENCE [LARGE SCALE GENOMIC DNA]</scope>
    <source>
        <strain evidence="2 3">R40</strain>
    </source>
</reference>
<feature type="region of interest" description="Disordered" evidence="1">
    <location>
        <begin position="11"/>
        <end position="36"/>
    </location>
</feature>